<keyword evidence="3" id="KW-1185">Reference proteome</keyword>
<feature type="transmembrane region" description="Helical" evidence="1">
    <location>
        <begin position="31"/>
        <end position="48"/>
    </location>
</feature>
<feature type="transmembrane region" description="Helical" evidence="1">
    <location>
        <begin position="60"/>
        <end position="84"/>
    </location>
</feature>
<keyword evidence="1" id="KW-0812">Transmembrane</keyword>
<comment type="caution">
    <text evidence="2">The sequence shown here is derived from an EMBL/GenBank/DDBJ whole genome shotgun (WGS) entry which is preliminary data.</text>
</comment>
<evidence type="ECO:0000313" key="2">
    <source>
        <dbReference type="EMBL" id="GGA60422.1"/>
    </source>
</evidence>
<gene>
    <name evidence="2" type="ORF">GCM10011507_09960</name>
</gene>
<organism evidence="2 3">
    <name type="scientific">Edaphobacter acidisoli</name>
    <dbReference type="NCBI Taxonomy" id="2040573"/>
    <lineage>
        <taxon>Bacteria</taxon>
        <taxon>Pseudomonadati</taxon>
        <taxon>Acidobacteriota</taxon>
        <taxon>Terriglobia</taxon>
        <taxon>Terriglobales</taxon>
        <taxon>Acidobacteriaceae</taxon>
        <taxon>Edaphobacter</taxon>
    </lineage>
</organism>
<name>A0A916RK65_9BACT</name>
<protein>
    <submittedName>
        <fullName evidence="2">Uncharacterized protein</fullName>
    </submittedName>
</protein>
<dbReference type="Proteomes" id="UP000648801">
    <property type="component" value="Unassembled WGS sequence"/>
</dbReference>
<dbReference type="AlphaFoldDB" id="A0A916RK65"/>
<sequence>MAKLTVVFGVLLVLLSAGAFAFVSHYPHTLIPGAFGVVLIILGMLAHTPDAKRRMLFMHIAVTVGLLGFLGTIPGIIGIVKLWAGQSVIRPDAAKVQALMGSLCLIFVLLCVRSFIAARRARLS</sequence>
<keyword evidence="1" id="KW-0472">Membrane</keyword>
<evidence type="ECO:0000313" key="3">
    <source>
        <dbReference type="Proteomes" id="UP000648801"/>
    </source>
</evidence>
<reference evidence="2" key="2">
    <citation type="submission" date="2020-09" db="EMBL/GenBank/DDBJ databases">
        <authorList>
            <person name="Sun Q."/>
            <person name="Zhou Y."/>
        </authorList>
    </citation>
    <scope>NUCLEOTIDE SEQUENCE</scope>
    <source>
        <strain evidence="2">CGMCC 1.15447</strain>
    </source>
</reference>
<accession>A0A916RK65</accession>
<feature type="transmembrane region" description="Helical" evidence="1">
    <location>
        <begin position="96"/>
        <end position="116"/>
    </location>
</feature>
<dbReference type="RefSeq" id="WP_188758167.1">
    <property type="nucleotide sequence ID" value="NZ_BMJB01000001.1"/>
</dbReference>
<evidence type="ECO:0000256" key="1">
    <source>
        <dbReference type="SAM" id="Phobius"/>
    </source>
</evidence>
<keyword evidence="1" id="KW-1133">Transmembrane helix</keyword>
<proteinExistence type="predicted"/>
<dbReference type="EMBL" id="BMJB01000001">
    <property type="protein sequence ID" value="GGA60422.1"/>
    <property type="molecule type" value="Genomic_DNA"/>
</dbReference>
<reference evidence="2" key="1">
    <citation type="journal article" date="2014" name="Int. J. Syst. Evol. Microbiol.">
        <title>Complete genome sequence of Corynebacterium casei LMG S-19264T (=DSM 44701T), isolated from a smear-ripened cheese.</title>
        <authorList>
            <consortium name="US DOE Joint Genome Institute (JGI-PGF)"/>
            <person name="Walter F."/>
            <person name="Albersmeier A."/>
            <person name="Kalinowski J."/>
            <person name="Ruckert C."/>
        </authorList>
    </citation>
    <scope>NUCLEOTIDE SEQUENCE</scope>
    <source>
        <strain evidence="2">CGMCC 1.15447</strain>
    </source>
</reference>